<dbReference type="PANTHER" id="PTHR11596:SF85">
    <property type="entry name" value="ALKALINE PHOSPHATASE-RELATED"/>
    <property type="match status" value="1"/>
</dbReference>
<comment type="subcellular location">
    <subcellularLocation>
        <location evidence="1">Cell membrane</location>
        <topology evidence="1">Lipid-anchor</topology>
        <topology evidence="1">GPI-anchor</topology>
    </subcellularLocation>
</comment>
<protein>
    <recommendedName>
        <fullName evidence="3">alkaline phosphatase</fullName>
        <ecNumber evidence="3">3.1.3.1</ecNumber>
    </recommendedName>
</protein>
<evidence type="ECO:0000313" key="17">
    <source>
        <dbReference type="EMBL" id="SSX15259.1"/>
    </source>
</evidence>
<evidence type="ECO:0000256" key="14">
    <source>
        <dbReference type="PIRSR" id="PIRSR601952-2"/>
    </source>
</evidence>
<evidence type="ECO:0000256" key="12">
    <source>
        <dbReference type="ARBA" id="ARBA00023288"/>
    </source>
</evidence>
<evidence type="ECO:0000256" key="1">
    <source>
        <dbReference type="ARBA" id="ARBA00004609"/>
    </source>
</evidence>
<keyword evidence="10" id="KW-0472">Membrane</keyword>
<dbReference type="FunFam" id="3.40.720.10:FF:000008">
    <property type="entry name" value="Alkaline phosphatase"/>
    <property type="match status" value="1"/>
</dbReference>
<feature type="binding site" evidence="14">
    <location>
        <position position="342"/>
    </location>
    <ligand>
        <name>Mg(2+)</name>
        <dbReference type="ChEBI" id="CHEBI:18420"/>
    </ligand>
</feature>
<evidence type="ECO:0000256" key="9">
    <source>
        <dbReference type="ARBA" id="ARBA00022842"/>
    </source>
</evidence>
<evidence type="ECO:0000256" key="7">
    <source>
        <dbReference type="ARBA" id="ARBA00022801"/>
    </source>
</evidence>
<evidence type="ECO:0000256" key="6">
    <source>
        <dbReference type="ARBA" id="ARBA00022723"/>
    </source>
</evidence>
<dbReference type="GO" id="GO:0098552">
    <property type="term" value="C:side of membrane"/>
    <property type="evidence" value="ECO:0007669"/>
    <property type="project" value="UniProtKB-KW"/>
</dbReference>
<name>A0A336MVK0_CULSO</name>
<reference evidence="17" key="1">
    <citation type="submission" date="2018-04" db="EMBL/GenBank/DDBJ databases">
        <authorList>
            <person name="Go L.Y."/>
            <person name="Mitchell J.A."/>
        </authorList>
    </citation>
    <scope>NUCLEOTIDE SEQUENCE</scope>
    <source>
        <tissue evidence="17">Whole organism</tissue>
    </source>
</reference>
<keyword evidence="7" id="KW-0378">Hydrolase</keyword>
<evidence type="ECO:0000256" key="8">
    <source>
        <dbReference type="ARBA" id="ARBA00022833"/>
    </source>
</evidence>
<dbReference type="InterPro" id="IPR001952">
    <property type="entry name" value="Alkaline_phosphatase"/>
</dbReference>
<sequence>MYVTILIFLLISFTCNAKHLHPELQTVLNDKLSNERDTSYWEEIGLKVVDDHVNLKRNMKIAKNVILFLGDGLSVNTITATRSYINKNMNEHLNFEKFPYTGMAKTYCVDKQTSDSACTATAYFCGVKSNYDMIGVRANVKLGDCDAAQIKENQTPSIGKWALDAMKVVGFVTTSSVTDASPVGLYGHTSNRNWENDSDVIRGNCSSDTTPDIAKQLIRGEVGSKMKVIMGGGRRQFRPNTTLDEEVIGAYGARLDGVDLIEEWKQSKKSSGQYVWNRKQLMEFNANNADYLLGLFDYNNMMYHLETLVEGVDRQEPSLADMTSKAIDVLSKEREGYFLFVEGGNIDSAHHDNYATIALDETAEFAKAIQVALDKVNIEETLIVVTADHSHVMSFTGYPERTSDILGLVGTPAEDGFDQMILSYANGLGYNLHRNKEGRVDPSLYEHYFKLPYPSTIPRRSETHGGEDVSIYAIGPWSHLFTGTLEQHTIPHFMAHASCIGPGTWTCFSNEMKNNKLK</sequence>
<evidence type="ECO:0000256" key="4">
    <source>
        <dbReference type="ARBA" id="ARBA00022475"/>
    </source>
</evidence>
<keyword evidence="9 14" id="KW-0460">Magnesium</keyword>
<feature type="binding site" evidence="14">
    <location>
        <position position="464"/>
    </location>
    <ligand>
        <name>Zn(2+)</name>
        <dbReference type="ChEBI" id="CHEBI:29105"/>
        <label>2</label>
    </ligand>
</feature>
<proteinExistence type="inferred from homology"/>
<dbReference type="PRINTS" id="PR00113">
    <property type="entry name" value="ALKPHPHTASE"/>
</dbReference>
<dbReference type="OMA" id="FMAHASC"/>
<dbReference type="GO" id="GO:0004035">
    <property type="term" value="F:alkaline phosphatase activity"/>
    <property type="evidence" value="ECO:0007669"/>
    <property type="project" value="UniProtKB-EC"/>
</dbReference>
<evidence type="ECO:0000256" key="13">
    <source>
        <dbReference type="PIRSR" id="PIRSR601952-1"/>
    </source>
</evidence>
<feature type="binding site" evidence="14">
    <location>
        <position position="179"/>
    </location>
    <ligand>
        <name>Mg(2+)</name>
        <dbReference type="ChEBI" id="CHEBI:18420"/>
    </ligand>
</feature>
<evidence type="ECO:0000256" key="16">
    <source>
        <dbReference type="SAM" id="SignalP"/>
    </source>
</evidence>
<feature type="binding site" evidence="14">
    <location>
        <position position="351"/>
    </location>
    <ligand>
        <name>Zn(2+)</name>
        <dbReference type="ChEBI" id="CHEBI:29105"/>
        <label>2</label>
    </ligand>
</feature>
<dbReference type="AlphaFoldDB" id="A0A336MVK0"/>
<feature type="chain" id="PRO_5033779237" description="alkaline phosphatase" evidence="16">
    <location>
        <begin position="18"/>
        <end position="518"/>
    </location>
</feature>
<keyword evidence="6 14" id="KW-0479">Metal-binding</keyword>
<dbReference type="Pfam" id="PF00245">
    <property type="entry name" value="Alk_phosphatase"/>
    <property type="match status" value="1"/>
</dbReference>
<keyword evidence="12" id="KW-0449">Lipoprotein</keyword>
<dbReference type="SUPFAM" id="SSF53649">
    <property type="entry name" value="Alkaline phosphatase-like"/>
    <property type="match status" value="1"/>
</dbReference>
<dbReference type="GO" id="GO:0046872">
    <property type="term" value="F:metal ion binding"/>
    <property type="evidence" value="ECO:0007669"/>
    <property type="project" value="UniProtKB-KW"/>
</dbReference>
<dbReference type="EMBL" id="UFQS01003137">
    <property type="protein sequence ID" value="SSX15259.1"/>
    <property type="molecule type" value="Genomic_DNA"/>
</dbReference>
<keyword evidence="16" id="KW-0732">Signal</keyword>
<reference evidence="18" key="2">
    <citation type="submission" date="2018-07" db="EMBL/GenBank/DDBJ databases">
        <authorList>
            <person name="Quirk P.G."/>
            <person name="Krulwich T.A."/>
        </authorList>
    </citation>
    <scope>NUCLEOTIDE SEQUENCE</scope>
</reference>
<organism evidence="18">
    <name type="scientific">Culicoides sonorensis</name>
    <name type="common">Biting midge</name>
    <dbReference type="NCBI Taxonomy" id="179676"/>
    <lineage>
        <taxon>Eukaryota</taxon>
        <taxon>Metazoa</taxon>
        <taxon>Ecdysozoa</taxon>
        <taxon>Arthropoda</taxon>
        <taxon>Hexapoda</taxon>
        <taxon>Insecta</taxon>
        <taxon>Pterygota</taxon>
        <taxon>Neoptera</taxon>
        <taxon>Endopterygota</taxon>
        <taxon>Diptera</taxon>
        <taxon>Nematocera</taxon>
        <taxon>Chironomoidea</taxon>
        <taxon>Ceratopogonidae</taxon>
        <taxon>Ceratopogoninae</taxon>
        <taxon>Culicoides</taxon>
        <taxon>Monoculicoides</taxon>
    </lineage>
</organism>
<feature type="signal peptide" evidence="16">
    <location>
        <begin position="1"/>
        <end position="17"/>
    </location>
</feature>
<keyword evidence="4" id="KW-1003">Cell membrane</keyword>
<keyword evidence="5" id="KW-0336">GPI-anchor</keyword>
<evidence type="ECO:0000256" key="10">
    <source>
        <dbReference type="ARBA" id="ARBA00023136"/>
    </source>
</evidence>
<accession>A0A336MVK0</accession>
<feature type="binding site" evidence="14">
    <location>
        <position position="181"/>
    </location>
    <ligand>
        <name>Mg(2+)</name>
        <dbReference type="ChEBI" id="CHEBI:18420"/>
    </ligand>
</feature>
<evidence type="ECO:0000256" key="11">
    <source>
        <dbReference type="ARBA" id="ARBA00023180"/>
    </source>
</evidence>
<evidence type="ECO:0000256" key="2">
    <source>
        <dbReference type="ARBA" id="ARBA00005984"/>
    </source>
</evidence>
<dbReference type="InterPro" id="IPR017850">
    <property type="entry name" value="Alkaline_phosphatase_core_sf"/>
</dbReference>
<dbReference type="EC" id="3.1.3.1" evidence="3"/>
<evidence type="ECO:0000313" key="18">
    <source>
        <dbReference type="EMBL" id="SSX34634.1"/>
    </source>
</evidence>
<dbReference type="PANTHER" id="PTHR11596">
    <property type="entry name" value="ALKALINE PHOSPHATASE"/>
    <property type="match status" value="1"/>
</dbReference>
<keyword evidence="8 14" id="KW-0862">Zinc</keyword>
<evidence type="ECO:0000256" key="5">
    <source>
        <dbReference type="ARBA" id="ARBA00022622"/>
    </source>
</evidence>
<evidence type="ECO:0000256" key="3">
    <source>
        <dbReference type="ARBA" id="ARBA00012647"/>
    </source>
</evidence>
<feature type="binding site" evidence="14">
    <location>
        <position position="71"/>
    </location>
    <ligand>
        <name>Mg(2+)</name>
        <dbReference type="ChEBI" id="CHEBI:18420"/>
    </ligand>
</feature>
<dbReference type="EMBL" id="UFQT01003137">
    <property type="protein sequence ID" value="SSX34634.1"/>
    <property type="molecule type" value="Genomic_DNA"/>
</dbReference>
<feature type="active site" description="Phosphoserine intermediate" evidence="13">
    <location>
        <position position="116"/>
    </location>
</feature>
<comment type="cofactor">
    <cofactor evidence="14">
        <name>Zn(2+)</name>
        <dbReference type="ChEBI" id="CHEBI:29105"/>
    </cofactor>
    <text evidence="14">Binds 2 Zn(2+) ions.</text>
</comment>
<evidence type="ECO:0000256" key="15">
    <source>
        <dbReference type="RuleBase" id="RU003946"/>
    </source>
</evidence>
<gene>
    <name evidence="18" type="primary">CSON008288</name>
</gene>
<comment type="cofactor">
    <cofactor evidence="14">
        <name>Mg(2+)</name>
        <dbReference type="ChEBI" id="CHEBI:18420"/>
    </cofactor>
    <text evidence="14">Binds 1 Mg(2+) ion.</text>
</comment>
<feature type="binding site" evidence="14">
    <location>
        <position position="71"/>
    </location>
    <ligand>
        <name>Zn(2+)</name>
        <dbReference type="ChEBI" id="CHEBI:29105"/>
        <label>2</label>
    </ligand>
</feature>
<feature type="binding site" evidence="14">
    <location>
        <position position="347"/>
    </location>
    <ligand>
        <name>Zn(2+)</name>
        <dbReference type="ChEBI" id="CHEBI:29105"/>
        <label>2</label>
    </ligand>
</feature>
<feature type="binding site" evidence="14">
    <location>
        <position position="389"/>
    </location>
    <ligand>
        <name>Zn(2+)</name>
        <dbReference type="ChEBI" id="CHEBI:29105"/>
        <label>2</label>
    </ligand>
</feature>
<keyword evidence="11" id="KW-0325">Glycoprotein</keyword>
<comment type="similarity">
    <text evidence="2 15">Belongs to the alkaline phosphatase family.</text>
</comment>
<dbReference type="Gene3D" id="3.40.720.10">
    <property type="entry name" value="Alkaline Phosphatase, subunit A"/>
    <property type="match status" value="1"/>
</dbReference>
<dbReference type="CDD" id="cd16012">
    <property type="entry name" value="ALP"/>
    <property type="match status" value="1"/>
</dbReference>
<dbReference type="VEuPathDB" id="VectorBase:CSON008288"/>
<dbReference type="GO" id="GO:0005886">
    <property type="term" value="C:plasma membrane"/>
    <property type="evidence" value="ECO:0007669"/>
    <property type="project" value="UniProtKB-SubCell"/>
</dbReference>
<dbReference type="SMART" id="SM00098">
    <property type="entry name" value="alkPPc"/>
    <property type="match status" value="1"/>
</dbReference>
<feature type="binding site" evidence="14">
    <location>
        <position position="388"/>
    </location>
    <ligand>
        <name>Zn(2+)</name>
        <dbReference type="ChEBI" id="CHEBI:29105"/>
        <label>2</label>
    </ligand>
</feature>